<keyword evidence="7" id="KW-0406">Ion transport</keyword>
<keyword evidence="8 10" id="KW-0472">Membrane</keyword>
<evidence type="ECO:0000256" key="4">
    <source>
        <dbReference type="ARBA" id="ARBA00022475"/>
    </source>
</evidence>
<keyword evidence="2" id="KW-0813">Transport</keyword>
<comment type="subcellular location">
    <subcellularLocation>
        <location evidence="1">Cell inner membrane</location>
        <topology evidence="1">Multi-pass membrane protein</topology>
    </subcellularLocation>
</comment>
<dbReference type="EMBL" id="BAABBN010000007">
    <property type="protein sequence ID" value="GAA3932848.1"/>
    <property type="molecule type" value="Genomic_DNA"/>
</dbReference>
<evidence type="ECO:0000256" key="2">
    <source>
        <dbReference type="ARBA" id="ARBA00022448"/>
    </source>
</evidence>
<evidence type="ECO:0000256" key="8">
    <source>
        <dbReference type="ARBA" id="ARBA00023136"/>
    </source>
</evidence>
<dbReference type="PIRSF" id="PIRSF006603">
    <property type="entry name" value="DinF"/>
    <property type="match status" value="1"/>
</dbReference>
<feature type="transmembrane region" description="Helical" evidence="10">
    <location>
        <begin position="49"/>
        <end position="71"/>
    </location>
</feature>
<gene>
    <name evidence="11" type="ORF">GCM10022277_32170</name>
</gene>
<evidence type="ECO:0000256" key="1">
    <source>
        <dbReference type="ARBA" id="ARBA00004429"/>
    </source>
</evidence>
<evidence type="ECO:0000256" key="5">
    <source>
        <dbReference type="ARBA" id="ARBA00022692"/>
    </source>
</evidence>
<dbReference type="Pfam" id="PF01554">
    <property type="entry name" value="MatE"/>
    <property type="match status" value="2"/>
</dbReference>
<feature type="transmembrane region" description="Helical" evidence="10">
    <location>
        <begin position="12"/>
        <end position="37"/>
    </location>
</feature>
<keyword evidence="4" id="KW-1003">Cell membrane</keyword>
<dbReference type="Proteomes" id="UP001501565">
    <property type="component" value="Unassembled WGS sequence"/>
</dbReference>
<dbReference type="RefSeq" id="WP_344799589.1">
    <property type="nucleotide sequence ID" value="NZ_BAABBN010000007.1"/>
</dbReference>
<feature type="transmembrane region" description="Helical" evidence="10">
    <location>
        <begin position="394"/>
        <end position="412"/>
    </location>
</feature>
<keyword evidence="6 10" id="KW-1133">Transmembrane helix</keyword>
<feature type="transmembrane region" description="Helical" evidence="10">
    <location>
        <begin position="360"/>
        <end position="382"/>
    </location>
</feature>
<keyword evidence="12" id="KW-1185">Reference proteome</keyword>
<organism evidence="11 12">
    <name type="scientific">Litoribacillus peritrichatus</name>
    <dbReference type="NCBI Taxonomy" id="718191"/>
    <lineage>
        <taxon>Bacteria</taxon>
        <taxon>Pseudomonadati</taxon>
        <taxon>Pseudomonadota</taxon>
        <taxon>Gammaproteobacteria</taxon>
        <taxon>Oceanospirillales</taxon>
        <taxon>Oceanospirillaceae</taxon>
        <taxon>Litoribacillus</taxon>
    </lineage>
</organism>
<feature type="transmembrane region" description="Helical" evidence="10">
    <location>
        <begin position="154"/>
        <end position="174"/>
    </location>
</feature>
<evidence type="ECO:0000256" key="9">
    <source>
        <dbReference type="ARBA" id="ARBA00031636"/>
    </source>
</evidence>
<feature type="transmembrane region" description="Helical" evidence="10">
    <location>
        <begin position="83"/>
        <end position="104"/>
    </location>
</feature>
<evidence type="ECO:0000256" key="10">
    <source>
        <dbReference type="SAM" id="Phobius"/>
    </source>
</evidence>
<feature type="transmembrane region" description="Helical" evidence="10">
    <location>
        <begin position="124"/>
        <end position="142"/>
    </location>
</feature>
<dbReference type="CDD" id="cd13131">
    <property type="entry name" value="MATE_NorM_like"/>
    <property type="match status" value="1"/>
</dbReference>
<evidence type="ECO:0000256" key="7">
    <source>
        <dbReference type="ARBA" id="ARBA00023065"/>
    </source>
</evidence>
<feature type="transmembrane region" description="Helical" evidence="10">
    <location>
        <begin position="246"/>
        <end position="265"/>
    </location>
</feature>
<evidence type="ECO:0000256" key="6">
    <source>
        <dbReference type="ARBA" id="ARBA00022989"/>
    </source>
</evidence>
<name>A0ABP7MYN2_9GAMM</name>
<dbReference type="InterPro" id="IPR048279">
    <property type="entry name" value="MdtK-like"/>
</dbReference>
<dbReference type="PANTHER" id="PTHR43298:SF2">
    <property type="entry name" value="FMN_FAD EXPORTER YEEO-RELATED"/>
    <property type="match status" value="1"/>
</dbReference>
<sequence length="466" mass="50105">MSSFQQIIKLSLPLIGAQLAQSSLMFTDAILMGMLGISELAGGGLGVAVFHFIFIVATGILAATINLVAFAKGQDNQDEIHQTLLAGIFLAVILTLITGTIIWNIAPLLSILGQSAENTQLATIYLQAVVWSLLPSFALTVLRNFSLGMSNAGSILKISLIGAVLNLPVSYVLMNGLLEPWTGIPALGLAGIGYGTSIVLCCMFTAFAIDLYRKPEYKRFYFWHGWNRFDINQLTCTLKLGIPISVAYAMESGLFAAAAIFAGWLGSLELATHQIALQTIVLAFMLPTGISQATSVFVGNHFAKNDIEQVKRYAKSGLILGAMFTATSAAIMVLFPEFIINLFISADHAEHKPLVVEMGIKLLVVAAIFQLVDGTQVIAMGILRGLKMSTAPTLITAVGYWLIGFPSAYVLMETYGLVGVWSGLGIGLAATAAMLMVLFRNKLQKEQRTVETVPCSIMQNQINQEA</sequence>
<evidence type="ECO:0000313" key="12">
    <source>
        <dbReference type="Proteomes" id="UP001501565"/>
    </source>
</evidence>
<proteinExistence type="predicted"/>
<protein>
    <recommendedName>
        <fullName evidence="9">Multidrug-efflux transporter</fullName>
    </recommendedName>
</protein>
<comment type="caution">
    <text evidence="11">The sequence shown here is derived from an EMBL/GenBank/DDBJ whole genome shotgun (WGS) entry which is preliminary data.</text>
</comment>
<dbReference type="InterPro" id="IPR002528">
    <property type="entry name" value="MATE_fam"/>
</dbReference>
<keyword evidence="5 10" id="KW-0812">Transmembrane</keyword>
<feature type="transmembrane region" description="Helical" evidence="10">
    <location>
        <begin position="418"/>
        <end position="439"/>
    </location>
</feature>
<evidence type="ECO:0000313" key="11">
    <source>
        <dbReference type="EMBL" id="GAA3932848.1"/>
    </source>
</evidence>
<feature type="transmembrane region" description="Helical" evidence="10">
    <location>
        <begin position="318"/>
        <end position="340"/>
    </location>
</feature>
<dbReference type="InterPro" id="IPR050222">
    <property type="entry name" value="MATE_MdtK"/>
</dbReference>
<dbReference type="NCBIfam" id="TIGR00797">
    <property type="entry name" value="matE"/>
    <property type="match status" value="1"/>
</dbReference>
<reference evidence="12" key="1">
    <citation type="journal article" date="2019" name="Int. J. Syst. Evol. Microbiol.">
        <title>The Global Catalogue of Microorganisms (GCM) 10K type strain sequencing project: providing services to taxonomists for standard genome sequencing and annotation.</title>
        <authorList>
            <consortium name="The Broad Institute Genomics Platform"/>
            <consortium name="The Broad Institute Genome Sequencing Center for Infectious Disease"/>
            <person name="Wu L."/>
            <person name="Ma J."/>
        </authorList>
    </citation>
    <scope>NUCLEOTIDE SEQUENCE [LARGE SCALE GENOMIC DNA]</scope>
    <source>
        <strain evidence="12">JCM 17551</strain>
    </source>
</reference>
<feature type="transmembrane region" description="Helical" evidence="10">
    <location>
        <begin position="277"/>
        <end position="298"/>
    </location>
</feature>
<dbReference type="PANTHER" id="PTHR43298">
    <property type="entry name" value="MULTIDRUG RESISTANCE PROTEIN NORM-RELATED"/>
    <property type="match status" value="1"/>
</dbReference>
<keyword evidence="3" id="KW-0050">Antiport</keyword>
<feature type="transmembrane region" description="Helical" evidence="10">
    <location>
        <begin position="186"/>
        <end position="209"/>
    </location>
</feature>
<accession>A0ABP7MYN2</accession>
<evidence type="ECO:0000256" key="3">
    <source>
        <dbReference type="ARBA" id="ARBA00022449"/>
    </source>
</evidence>